<dbReference type="AlphaFoldDB" id="A0A4R5K6G1"/>
<keyword evidence="8" id="KW-1185">Reference proteome</keyword>
<accession>A0A4R5K6G1</accession>
<organism evidence="7 8">
    <name type="scientific">Paenibacillus piri</name>
    <dbReference type="NCBI Taxonomy" id="2547395"/>
    <lineage>
        <taxon>Bacteria</taxon>
        <taxon>Bacillati</taxon>
        <taxon>Bacillota</taxon>
        <taxon>Bacilli</taxon>
        <taxon>Bacillales</taxon>
        <taxon>Paenibacillaceae</taxon>
        <taxon>Paenibacillus</taxon>
    </lineage>
</organism>
<keyword evidence="5" id="KW-0812">Transmembrane</keyword>
<sequence>MNGHLPRKITRRSFLSTSGKLALGAAGVLLGSTGLFYYGAIHEKKRAGQANATVRDIPEKFVKIGEFKKLNAITGFEKVNYKATIQDAWIKTSKQGFVYVTKGDNGELFILSPACTHLGCSVEPAAEMQRIRKRELFFLCPCHGAEFDKVGNAVGVVTQGLDTYKPVIFGADVYIDISSPERRT</sequence>
<dbReference type="InterPro" id="IPR017941">
    <property type="entry name" value="Rieske_2Fe-2S"/>
</dbReference>
<evidence type="ECO:0000256" key="5">
    <source>
        <dbReference type="SAM" id="Phobius"/>
    </source>
</evidence>
<evidence type="ECO:0000313" key="8">
    <source>
        <dbReference type="Proteomes" id="UP000295636"/>
    </source>
</evidence>
<evidence type="ECO:0000256" key="2">
    <source>
        <dbReference type="ARBA" id="ARBA00022723"/>
    </source>
</evidence>
<dbReference type="EMBL" id="SMRT01000036">
    <property type="protein sequence ID" value="TDF89717.1"/>
    <property type="molecule type" value="Genomic_DNA"/>
</dbReference>
<dbReference type="OrthoDB" id="9767869at2"/>
<dbReference type="RefSeq" id="WP_133236846.1">
    <property type="nucleotide sequence ID" value="NZ_SMRT01000036.1"/>
</dbReference>
<dbReference type="GO" id="GO:0004497">
    <property type="term" value="F:monooxygenase activity"/>
    <property type="evidence" value="ECO:0007669"/>
    <property type="project" value="UniProtKB-ARBA"/>
</dbReference>
<dbReference type="Gene3D" id="2.102.10.10">
    <property type="entry name" value="Rieske [2Fe-2S] iron-sulphur domain"/>
    <property type="match status" value="1"/>
</dbReference>
<dbReference type="Proteomes" id="UP000295636">
    <property type="component" value="Unassembled WGS sequence"/>
</dbReference>
<keyword evidence="5" id="KW-0472">Membrane</keyword>
<proteinExistence type="predicted"/>
<evidence type="ECO:0000256" key="4">
    <source>
        <dbReference type="ARBA" id="ARBA00023014"/>
    </source>
</evidence>
<dbReference type="GO" id="GO:0046872">
    <property type="term" value="F:metal ion binding"/>
    <property type="evidence" value="ECO:0007669"/>
    <property type="project" value="UniProtKB-KW"/>
</dbReference>
<keyword evidence="1" id="KW-0001">2Fe-2S</keyword>
<protein>
    <recommendedName>
        <fullName evidence="6">Rieske domain-containing protein</fullName>
    </recommendedName>
</protein>
<keyword evidence="5" id="KW-1133">Transmembrane helix</keyword>
<feature type="transmembrane region" description="Helical" evidence="5">
    <location>
        <begin position="21"/>
        <end position="40"/>
    </location>
</feature>
<comment type="caution">
    <text evidence="7">The sequence shown here is derived from an EMBL/GenBank/DDBJ whole genome shotgun (WGS) entry which is preliminary data.</text>
</comment>
<feature type="domain" description="Rieske" evidence="6">
    <location>
        <begin position="98"/>
        <end position="175"/>
    </location>
</feature>
<gene>
    <name evidence="7" type="ORF">E1757_34495</name>
</gene>
<keyword evidence="2" id="KW-0479">Metal-binding</keyword>
<dbReference type="GO" id="GO:0051537">
    <property type="term" value="F:2 iron, 2 sulfur cluster binding"/>
    <property type="evidence" value="ECO:0007669"/>
    <property type="project" value="UniProtKB-KW"/>
</dbReference>
<dbReference type="GO" id="GO:0016705">
    <property type="term" value="F:oxidoreductase activity, acting on paired donors, with incorporation or reduction of molecular oxygen"/>
    <property type="evidence" value="ECO:0007669"/>
    <property type="project" value="UniProtKB-ARBA"/>
</dbReference>
<dbReference type="Pfam" id="PF00355">
    <property type="entry name" value="Rieske"/>
    <property type="match status" value="1"/>
</dbReference>
<evidence type="ECO:0000259" key="6">
    <source>
        <dbReference type="PROSITE" id="PS51296"/>
    </source>
</evidence>
<reference evidence="7 8" key="1">
    <citation type="submission" date="2019-03" db="EMBL/GenBank/DDBJ databases">
        <title>This is whole genome sequence of Paenibacillus sp MS74 strain.</title>
        <authorList>
            <person name="Trinh H.N."/>
        </authorList>
    </citation>
    <scope>NUCLEOTIDE SEQUENCE [LARGE SCALE GENOMIC DNA]</scope>
    <source>
        <strain evidence="7 8">MS74</strain>
    </source>
</reference>
<keyword evidence="4" id="KW-0411">Iron-sulfur</keyword>
<evidence type="ECO:0000256" key="1">
    <source>
        <dbReference type="ARBA" id="ARBA00022714"/>
    </source>
</evidence>
<dbReference type="CDD" id="cd03467">
    <property type="entry name" value="Rieske"/>
    <property type="match status" value="1"/>
</dbReference>
<dbReference type="PROSITE" id="PS51296">
    <property type="entry name" value="RIESKE"/>
    <property type="match status" value="1"/>
</dbReference>
<dbReference type="SUPFAM" id="SSF50022">
    <property type="entry name" value="ISP domain"/>
    <property type="match status" value="1"/>
</dbReference>
<keyword evidence="3" id="KW-0408">Iron</keyword>
<name>A0A4R5K6G1_9BACL</name>
<evidence type="ECO:0000256" key="3">
    <source>
        <dbReference type="ARBA" id="ARBA00023004"/>
    </source>
</evidence>
<dbReference type="InterPro" id="IPR036922">
    <property type="entry name" value="Rieske_2Fe-2S_sf"/>
</dbReference>
<evidence type="ECO:0000313" key="7">
    <source>
        <dbReference type="EMBL" id="TDF89717.1"/>
    </source>
</evidence>